<dbReference type="InterPro" id="IPR029211">
    <property type="entry name" value="PfEMP1_ATS"/>
</dbReference>
<dbReference type="GO" id="GO:0016020">
    <property type="term" value="C:membrane"/>
    <property type="evidence" value="ECO:0007669"/>
    <property type="project" value="InterPro"/>
</dbReference>
<feature type="domain" description="Duffy-antigen binding" evidence="3">
    <location>
        <begin position="786"/>
        <end position="964"/>
    </location>
</feature>
<accession>A0A024UYT4</accession>
<feature type="domain" description="Plasmodium falciparum erythrocyte membrane protein-1 N-terminal segment" evidence="5">
    <location>
        <begin position="17"/>
        <end position="52"/>
    </location>
</feature>
<dbReference type="FunFam" id="1.20.1310.20:FF:000001">
    <property type="entry name" value="Erythrocyte membrane protein 1, PfEMP1"/>
    <property type="match status" value="1"/>
</dbReference>
<dbReference type="InterPro" id="IPR029210">
    <property type="entry name" value="PfEMP1_NTS"/>
</dbReference>
<dbReference type="Pfam" id="PF03011">
    <property type="entry name" value="PFEMP"/>
    <property type="match status" value="2"/>
</dbReference>
<dbReference type="Gene3D" id="1.10.1900.40">
    <property type="entry name" value="Acidic terminal segments, variant surface antigen of PfEMP1"/>
    <property type="match status" value="1"/>
</dbReference>
<dbReference type="Pfam" id="PF05424">
    <property type="entry name" value="Duffy_binding"/>
    <property type="match status" value="4"/>
</dbReference>
<dbReference type="FunFam" id="1.20.58.1930:FF:000001">
    <property type="entry name" value="Erythrocyte membrane protein 1, PfEMP1"/>
    <property type="match status" value="1"/>
</dbReference>
<feature type="region of interest" description="Disordered" evidence="1">
    <location>
        <begin position="429"/>
        <end position="450"/>
    </location>
</feature>
<dbReference type="InterPro" id="IPR054595">
    <property type="entry name" value="DBL_C"/>
</dbReference>
<feature type="compositionally biased region" description="Basic and acidic residues" evidence="1">
    <location>
        <begin position="2032"/>
        <end position="2041"/>
    </location>
</feature>
<feature type="domain" description="Duffy-binding-like" evidence="2">
    <location>
        <begin position="1825"/>
        <end position="1971"/>
    </location>
</feature>
<dbReference type="InterPro" id="IPR041480">
    <property type="entry name" value="CIDR1_gamma"/>
</dbReference>
<dbReference type="InterPro" id="IPR042202">
    <property type="entry name" value="Duffy-ag-bd_sf"/>
</dbReference>
<sequence length="2624" mass="301730">MAPGSTGTQEDPIDDKDAKNLLDSIGKIVHDQVKNGEAQTYKEALKGDLQKANGIGERASSNKTCDLVQEYYGRADNSNRYPCANRQTVRFSDEYGGQCTYNRIKDSENNDNSIGACAPYRRLHLCDYNLEKMGRTSTTKHDLLAEVCMAAKYEGGSIKTHYTPHQHKYGDSDSQICTVLARSFADIGDIIRGKDLYLGDKKKKQNETEREKLEQKLKEIFKKIHSEVTTNGELQKRYGQDGQNFYQLREDWWYANRQQVWKAITCKAEGAYFHATCDSGDEKGQYQTKNKCTCNNGDVPTYFDYVPQYLRWFEEWAEDFCRKREYKLENAKNKCRGNYENGEPKYCSRNGYDCKKTVRGKNILLEKQYGSVQTFLGLLNQETTCKDHPGVEEKSHIDFTENTEKTFSHKEYCDTCPWCAKKVKEGGKWTESSQQPCTDEQNEDSDNKRTTDIDLLVKDKDGTSIVEKLGGLCNTSTKKNIQTWKCYYDKNKEENSGGGDKDYCILQDGKEKTQNRTIRPYYVLFLNWIDEMLKDSILWRKELDRCIKNEKESNCIRECKSKCDCFERWVEQKEQEWKQLEKHYEEEDFSEDFGIEWTPYGTLELYLKNIYLEMIQKDYPQEKLVQEMQTINEENSNDIFNCTKENNSITKFLQHEAQEAKKCKENNPPEKCQPKKLKNPCSGESGKKLYPVLAGKMAYQMHVAAKTGLGGNRNALKADASKGEYRKRGKADELNNICKINLQHSNDSRNGNNGEPCEGKDGSNKRFEIGTKWETGGTVQMTETEAYMPPRRQHMCTSNLENLDVDSVIKNDKASHSLLGDVLLSANHEAKKIKELYEKNKDQSGQNDKNGLTDDKTVCRAMKNSFADIGDIIRGRDLWDNKDQVTLQDHLKTIFGKIKGELKGEDKYNRDDKKSPPYKQLRADWWEANRDQIWEAMICETKSHPTIKCDKTTPYDDYIPQRLRWMTEWAEWYCKAQTEAYGELLRDCGSCTGKVQCKEGTKECKDCKSSCEKYTEFVNKWKPQWNTMEIKYIPLYLQAKNAYYGISFPGADYQLMVDFLSKLHTSSVAAIGKNGETTNSPYATPAGYIHQEARVGKCLEQNVFCDNNGNNEKYAFKKTPPLYKYACECKPKAQPTAGGGPARAAKPRNGHTEEDDVGAASEDEEEDEDEEEEEEEGEAEAEVPATTDTSVDVCSIVAELFNDTSNFSDACTLKYSGNNSRLGWKCIPSGDEKTTTSSSGAICIPPRRRKLYVTPLTKWENNSGSDTVVSGETLKTSGTSSQSDKTPPASTPATSSTSSTSSQNATQLLTAFVESAAVETFFLWDRYKKIKEKEIEEKRKRENGGLYIIIKKKDILSDQDHPQNKLNRGEIPEEFKRQMFYTLADYKDILFSGSKDDNTKSSTYNDILRGDKEIQERERKIKDAINNYFSNNGNKQPPSSPPNSEKLKSWWNNNAKHIWNAMVCALTYKENGSGGDGKTTITQDESLKEQLLENGKQPKQNGTHDYTYENVVLKDENSDTRPKTTGGEKTTLNTPKLKDFVEIPTFFRYLHEWGEEFCRKRKDKFKKLDKECRGVNNSGDPKYCSGDGHDCEKNSLKHHKMFEDSLCSGCYEQCRKYRKWIDIKFVEYHKQEKKYEEEKQKLNGNSNNEVYQKFYEQIKEKKTAAGFLQSLKHCKNNEGDGSDPNNKINFENPLETFNPSTYCKACPIYGVTCNSGGRRGKSGKDPCTPHNEKGKSWESVFNANGENSTANITVEMIDRRGPFIEKYLRNSKTSQNSLFKDSYLFKSVRNQNWTCKFNGENMDICKLTNFNDKIDLNKYTTFKVFLEYWLEDFIESYYILKKKKLIEQCTKNGGETCNENSKNGCACVKEWVEQKTTEWGDIKKHFKIQNRENAFDIKYKVKTFLGDLIPRMDLTNGKEKIQELNKFLRSYECNCAENSPNGKESTPKDIVECLLTKLEDKANKCKTQTSGSKQCTTPPTTLEDDDEPLEEENPVTQPNICPQTSVEEKKKEEEEGDCNPAPTRPKKPVPTRPKEHWSESWRTRTTPRMFLGRRRNNQKTTCDIVREIFKYNNGTKQVGECYRKETYSEWTCDENKIKIGQEGACIPPRRQKLCVHYLKQSMTNTNELKYAFIKCAAAETFLLWQYYKSKNGNANNLDNTLIGGNIPEEFKRQMFYTFGDYRDLCLDTDLSSKTDIHSAVSIAKDNIYKVFKKNYQTSIDHRKSWWETNGPVIWEGMLCALEKASGDKDKLIGDNSIYTYANVKFSGGDNPPTLEKFAQRPQFLRWMTEWGENFCKEQKREYKVLLAKCKDCDVDGDGKCNGKCVACKKQCKEYQYWLEKWINNYKKQKGRYTQVKEIPLYKDDKDLQASDDARVYLDTQLKNMTCTNGSTNENCEYKCMNKASSTNTDMPESLDEKPKKVKDKCNCIRDECSGLSVTGSGFSHVSAFGGGVPEPKCKGFEEHLPKKMEPPQYDPTNDILKTTIPIGISLALGWLDRHRNMCEQWNNKEDILNKLNEEWNKDNDRANVPNDNKTLNTDVSIQIHMDNPKPINEFTNMDTILDDLEKYNEPYYDVQDDIYYDVHDHDASTVDSNAMDVPSKVQIEMDVNTKLVKEKYPISDVWDI</sequence>
<feature type="compositionally biased region" description="Acidic residues" evidence="1">
    <location>
        <begin position="1153"/>
        <end position="1181"/>
    </location>
</feature>
<evidence type="ECO:0000256" key="1">
    <source>
        <dbReference type="SAM" id="MobiDB-lite"/>
    </source>
</evidence>
<dbReference type="Gene3D" id="1.20.58.830">
    <property type="match status" value="5"/>
</dbReference>
<evidence type="ECO:0000259" key="2">
    <source>
        <dbReference type="Pfam" id="PF03011"/>
    </source>
</evidence>
<feature type="domain" description="Duffy-binding-like" evidence="2">
    <location>
        <begin position="524"/>
        <end position="668"/>
    </location>
</feature>
<dbReference type="Pfam" id="PF15445">
    <property type="entry name" value="ATS"/>
    <property type="match status" value="1"/>
</dbReference>
<name>A0A024UYT4_PLAFA</name>
<feature type="domain" description="Duffy-binding-like" evidence="7">
    <location>
        <begin position="1552"/>
        <end position="1700"/>
    </location>
</feature>
<feature type="region of interest" description="Disordered" evidence="1">
    <location>
        <begin position="743"/>
        <end position="766"/>
    </location>
</feature>
<feature type="compositionally biased region" description="Polar residues" evidence="1">
    <location>
        <begin position="1427"/>
        <end position="1437"/>
    </location>
</feature>
<dbReference type="GO" id="GO:0046789">
    <property type="term" value="F:host cell surface receptor binding"/>
    <property type="evidence" value="ECO:0007669"/>
    <property type="project" value="InterPro"/>
</dbReference>
<reference evidence="8 9" key="2">
    <citation type="submission" date="2013-02" db="EMBL/GenBank/DDBJ databases">
        <title>The Genome Sequence of Plasmodium falciparum Vietnam Oak-Knoll (FVO).</title>
        <authorList>
            <consortium name="The Broad Institute Genome Sequencing Platform"/>
            <consortium name="The Broad Institute Genome Sequencing Center for Infectious Disease"/>
            <person name="Neafsey D."/>
            <person name="Cheeseman I."/>
            <person name="Volkman S."/>
            <person name="Adams J."/>
            <person name="Walker B."/>
            <person name="Young S.K."/>
            <person name="Zeng Q."/>
            <person name="Gargeya S."/>
            <person name="Fitzgerald M."/>
            <person name="Haas B."/>
            <person name="Abouelleil A."/>
            <person name="Alvarado L."/>
            <person name="Arachchi H.M."/>
            <person name="Berlin A.M."/>
            <person name="Chapman S.B."/>
            <person name="Dewar J."/>
            <person name="Goldberg J."/>
            <person name="Griggs A."/>
            <person name="Gujja S."/>
            <person name="Hansen M."/>
            <person name="Howarth C."/>
            <person name="Imamovic A."/>
            <person name="Larimer J."/>
            <person name="McCowan C."/>
            <person name="Murphy C."/>
            <person name="Neiman D."/>
            <person name="Pearson M."/>
            <person name="Priest M."/>
            <person name="Roberts A."/>
            <person name="Saif S."/>
            <person name="Shea T."/>
            <person name="Sisk P."/>
            <person name="Sykes S."/>
            <person name="Wortman J."/>
            <person name="Nusbaum C."/>
            <person name="Birren B."/>
        </authorList>
    </citation>
    <scope>NUCLEOTIDE SEQUENCE [LARGE SCALE GENOMIC DNA]</scope>
    <source>
        <strain evidence="9">Vietnam Oak-Knoll (FVO)</strain>
    </source>
</reference>
<feature type="region of interest" description="Disordered" evidence="1">
    <location>
        <begin position="1133"/>
        <end position="1189"/>
    </location>
</feature>
<dbReference type="Proteomes" id="UP000030690">
    <property type="component" value="Unassembled WGS sequence"/>
</dbReference>
<feature type="compositionally biased region" description="Polar residues" evidence="1">
    <location>
        <begin position="743"/>
        <end position="753"/>
    </location>
</feature>
<feature type="domain" description="Plasmodium falciparum erythrocyte membrane protein 1 acidic terminal segment" evidence="4">
    <location>
        <begin position="2486"/>
        <end position="2624"/>
    </location>
</feature>
<feature type="domain" description="Duffy-antigen binding" evidence="3">
    <location>
        <begin position="2103"/>
        <end position="2261"/>
    </location>
</feature>
<evidence type="ECO:0000259" key="6">
    <source>
        <dbReference type="Pfam" id="PF18562"/>
    </source>
</evidence>
<dbReference type="FunFam" id="1.20.58.830:FF:000002">
    <property type="entry name" value="Erythrocyte membrane protein 1, PfEMP1"/>
    <property type="match status" value="1"/>
</dbReference>
<dbReference type="Gene3D" id="1.20.1310.20">
    <property type="entry name" value="Duffy-antigen binding domain"/>
    <property type="match status" value="4"/>
</dbReference>
<reference evidence="8 9" key="1">
    <citation type="submission" date="2013-02" db="EMBL/GenBank/DDBJ databases">
        <title>The Genome Annotation of Plasmodium falciparum Vietnam Oak-Knoll (FVO).</title>
        <authorList>
            <consortium name="The Broad Institute Genome Sequencing Platform"/>
            <consortium name="The Broad Institute Genome Sequencing Center for Infectious Disease"/>
            <person name="Neafsey D."/>
            <person name="Hoffman S."/>
            <person name="Volkman S."/>
            <person name="Rosenthal P."/>
            <person name="Walker B."/>
            <person name="Young S.K."/>
            <person name="Zeng Q."/>
            <person name="Gargeya S."/>
            <person name="Fitzgerald M."/>
            <person name="Haas B."/>
            <person name="Abouelleil A."/>
            <person name="Allen A.W."/>
            <person name="Alvarado L."/>
            <person name="Arachchi H.M."/>
            <person name="Berlin A.M."/>
            <person name="Chapman S.B."/>
            <person name="Gainer-Dewar J."/>
            <person name="Goldberg J."/>
            <person name="Griggs A."/>
            <person name="Gujja S."/>
            <person name="Hansen M."/>
            <person name="Howarth C."/>
            <person name="Imamovic A."/>
            <person name="Ireland A."/>
            <person name="Larimer J."/>
            <person name="McCowan C."/>
            <person name="Murphy C."/>
            <person name="Pearson M."/>
            <person name="Poon T.W."/>
            <person name="Priest M."/>
            <person name="Roberts A."/>
            <person name="Saif S."/>
            <person name="Shea T."/>
            <person name="Sisk P."/>
            <person name="Sykes S."/>
            <person name="Wortman J."/>
            <person name="Nusbaum C."/>
            <person name="Birren B."/>
        </authorList>
    </citation>
    <scope>NUCLEOTIDE SEQUENCE [LARGE SCALE GENOMIC DNA]</scope>
    <source>
        <strain evidence="9">Vietnam Oak-Knoll (FVO)</strain>
    </source>
</reference>
<evidence type="ECO:0008006" key="10">
    <source>
        <dbReference type="Google" id="ProtNLM"/>
    </source>
</evidence>
<feature type="compositionally biased region" description="Polar residues" evidence="1">
    <location>
        <begin position="1262"/>
        <end position="1285"/>
    </location>
</feature>
<protein>
    <recommendedName>
        <fullName evidence="10">Erythrocyte membrane protein 1</fullName>
    </recommendedName>
</protein>
<feature type="compositionally biased region" description="Polar residues" evidence="1">
    <location>
        <begin position="1994"/>
        <end position="2005"/>
    </location>
</feature>
<evidence type="ECO:0000313" key="8">
    <source>
        <dbReference type="EMBL" id="ETW15145.1"/>
    </source>
</evidence>
<evidence type="ECO:0000259" key="7">
    <source>
        <dbReference type="Pfam" id="PF22672"/>
    </source>
</evidence>
<evidence type="ECO:0000313" key="9">
    <source>
        <dbReference type="Proteomes" id="UP000030690"/>
    </source>
</evidence>
<dbReference type="SUPFAM" id="SSF140924">
    <property type="entry name" value="Duffy binding domain-like"/>
    <property type="match status" value="6"/>
</dbReference>
<feature type="domain" description="Duffy-antigen binding" evidence="3">
    <location>
        <begin position="1242"/>
        <end position="1483"/>
    </location>
</feature>
<feature type="domain" description="Duffy-antigen binding" evidence="3">
    <location>
        <begin position="115"/>
        <end position="311"/>
    </location>
</feature>
<feature type="compositionally biased region" description="Polar residues" evidence="1">
    <location>
        <begin position="430"/>
        <end position="439"/>
    </location>
</feature>
<feature type="domain" description="Duffy-binding-like" evidence="7">
    <location>
        <begin position="315"/>
        <end position="366"/>
    </location>
</feature>
<dbReference type="InterPro" id="IPR004258">
    <property type="entry name" value="DBL"/>
</dbReference>
<feature type="region of interest" description="Disordered" evidence="1">
    <location>
        <begin position="1262"/>
        <end position="1302"/>
    </location>
</feature>
<dbReference type="Pfam" id="PF18562">
    <property type="entry name" value="CIDR1_gamma"/>
    <property type="match status" value="1"/>
</dbReference>
<feature type="compositionally biased region" description="Basic and acidic residues" evidence="1">
    <location>
        <begin position="757"/>
        <end position="766"/>
    </location>
</feature>
<dbReference type="Pfam" id="PF22672">
    <property type="entry name" value="DBL_C"/>
    <property type="match status" value="2"/>
</dbReference>
<evidence type="ECO:0000259" key="4">
    <source>
        <dbReference type="Pfam" id="PF15445"/>
    </source>
</evidence>
<proteinExistence type="predicted"/>
<dbReference type="Pfam" id="PF15447">
    <property type="entry name" value="NTS"/>
    <property type="match status" value="1"/>
</dbReference>
<feature type="region of interest" description="Disordered" evidence="1">
    <location>
        <begin position="1427"/>
        <end position="1448"/>
    </location>
</feature>
<organism evidence="8 9">
    <name type="scientific">Plasmodium falciparum Vietnam Oak-Knoll</name>
    <name type="common">FVO</name>
    <dbReference type="NCBI Taxonomy" id="1036723"/>
    <lineage>
        <taxon>Eukaryota</taxon>
        <taxon>Sar</taxon>
        <taxon>Alveolata</taxon>
        <taxon>Apicomplexa</taxon>
        <taxon>Aconoidasida</taxon>
        <taxon>Haemosporida</taxon>
        <taxon>Plasmodiidae</taxon>
        <taxon>Plasmodium</taxon>
        <taxon>Plasmodium (Laverania)</taxon>
    </lineage>
</organism>
<feature type="region of interest" description="Disordered" evidence="1">
    <location>
        <begin position="1966"/>
        <end position="2041"/>
    </location>
</feature>
<dbReference type="InterPro" id="IPR044932">
    <property type="entry name" value="PfEMP1_ATS_sf"/>
</dbReference>
<gene>
    <name evidence="8" type="ORF">PFFVO_05938</name>
</gene>
<feature type="compositionally biased region" description="Low complexity" evidence="1">
    <location>
        <begin position="1286"/>
        <end position="1302"/>
    </location>
</feature>
<feature type="domain" description="Cysteine-rich interdomain region 1 gamma" evidence="6">
    <location>
        <begin position="1749"/>
        <end position="1809"/>
    </location>
</feature>
<dbReference type="InterPro" id="IPR008602">
    <property type="entry name" value="Duffy-antigen-binding"/>
</dbReference>
<dbReference type="OrthoDB" id="378917at2759"/>
<evidence type="ECO:0000259" key="5">
    <source>
        <dbReference type="Pfam" id="PF15447"/>
    </source>
</evidence>
<feature type="compositionally biased region" description="Acidic residues" evidence="1">
    <location>
        <begin position="1982"/>
        <end position="1993"/>
    </location>
</feature>
<evidence type="ECO:0000259" key="3">
    <source>
        <dbReference type="Pfam" id="PF05424"/>
    </source>
</evidence>
<feature type="compositionally biased region" description="Polar residues" evidence="1">
    <location>
        <begin position="1966"/>
        <end position="1975"/>
    </location>
</feature>
<dbReference type="Gene3D" id="1.20.58.1930">
    <property type="match status" value="1"/>
</dbReference>
<dbReference type="EMBL" id="KI925240">
    <property type="protein sequence ID" value="ETW15145.1"/>
    <property type="molecule type" value="Genomic_DNA"/>
</dbReference>